<keyword evidence="3" id="KW-0223">Dioxygenase</keyword>
<feature type="domain" description="Prolyl 4-hydroxylase alpha subunit" evidence="6">
    <location>
        <begin position="366"/>
        <end position="568"/>
    </location>
</feature>
<dbReference type="Pfam" id="PF13640">
    <property type="entry name" value="2OG-FeII_Oxy_3"/>
    <property type="match status" value="1"/>
</dbReference>
<organism evidence="7 8">
    <name type="scientific">Toxoplasma gondii GAB2-2007-GAL-DOM2</name>
    <dbReference type="NCBI Taxonomy" id="1130820"/>
    <lineage>
        <taxon>Eukaryota</taxon>
        <taxon>Sar</taxon>
        <taxon>Alveolata</taxon>
        <taxon>Apicomplexa</taxon>
        <taxon>Conoidasida</taxon>
        <taxon>Coccidia</taxon>
        <taxon>Eucoccidiorida</taxon>
        <taxon>Eimeriorina</taxon>
        <taxon>Sarcocystidae</taxon>
        <taxon>Toxoplasma</taxon>
    </lineage>
</organism>
<comment type="caution">
    <text evidence="7">The sequence shown here is derived from an EMBL/GenBank/DDBJ whole genome shotgun (WGS) entry which is preliminary data.</text>
</comment>
<dbReference type="PANTHER" id="PTHR12907">
    <property type="entry name" value="EGL NINE HOMOLOG-RELATED"/>
    <property type="match status" value="1"/>
</dbReference>
<dbReference type="GO" id="GO:0031418">
    <property type="term" value="F:L-ascorbic acid binding"/>
    <property type="evidence" value="ECO:0007669"/>
    <property type="project" value="UniProtKB-KW"/>
</dbReference>
<evidence type="ECO:0000256" key="1">
    <source>
        <dbReference type="ARBA" id="ARBA00001961"/>
    </source>
</evidence>
<dbReference type="Proteomes" id="UP000028837">
    <property type="component" value="Unassembled WGS sequence"/>
</dbReference>
<dbReference type="Gene3D" id="2.60.120.620">
    <property type="entry name" value="q2cbj1_9rhob like domain"/>
    <property type="match status" value="1"/>
</dbReference>
<feature type="compositionally biased region" description="Basic and acidic residues" evidence="5">
    <location>
        <begin position="65"/>
        <end position="88"/>
    </location>
</feature>
<dbReference type="OrthoDB" id="76265at2759"/>
<feature type="region of interest" description="Disordered" evidence="5">
    <location>
        <begin position="136"/>
        <end position="207"/>
    </location>
</feature>
<dbReference type="EMBL" id="AHZU02001132">
    <property type="protein sequence ID" value="KFG35989.1"/>
    <property type="molecule type" value="Genomic_DNA"/>
</dbReference>
<keyword evidence="2" id="KW-0847">Vitamin C</keyword>
<dbReference type="InterPro" id="IPR006620">
    <property type="entry name" value="Pro_4_hyd_alph"/>
</dbReference>
<name>A0A086JV21_TOXGO</name>
<dbReference type="PANTHER" id="PTHR12907:SF26">
    <property type="entry name" value="HIF PROLYL HYDROXYLASE, ISOFORM C"/>
    <property type="match status" value="1"/>
</dbReference>
<keyword evidence="4" id="KW-0560">Oxidoreductase</keyword>
<dbReference type="GO" id="GO:0008198">
    <property type="term" value="F:ferrous iron binding"/>
    <property type="evidence" value="ECO:0007669"/>
    <property type="project" value="TreeGrafter"/>
</dbReference>
<dbReference type="GO" id="GO:0071456">
    <property type="term" value="P:cellular response to hypoxia"/>
    <property type="evidence" value="ECO:0007669"/>
    <property type="project" value="TreeGrafter"/>
</dbReference>
<proteinExistence type="predicted"/>
<evidence type="ECO:0000256" key="2">
    <source>
        <dbReference type="ARBA" id="ARBA00022896"/>
    </source>
</evidence>
<evidence type="ECO:0000256" key="4">
    <source>
        <dbReference type="ARBA" id="ARBA00023002"/>
    </source>
</evidence>
<dbReference type="GO" id="GO:0031543">
    <property type="term" value="F:peptidyl-proline dioxygenase activity"/>
    <property type="evidence" value="ECO:0007669"/>
    <property type="project" value="TreeGrafter"/>
</dbReference>
<evidence type="ECO:0000313" key="7">
    <source>
        <dbReference type="EMBL" id="KFG35989.1"/>
    </source>
</evidence>
<protein>
    <submittedName>
        <fullName evidence="7">Putative hypoxia-inducible factor prolyl hydroxylase (Phd2)</fullName>
    </submittedName>
</protein>
<feature type="compositionally biased region" description="Basic and acidic residues" evidence="5">
    <location>
        <begin position="37"/>
        <end position="54"/>
    </location>
</feature>
<comment type="cofactor">
    <cofactor evidence="1">
        <name>L-ascorbate</name>
        <dbReference type="ChEBI" id="CHEBI:38290"/>
    </cofactor>
</comment>
<dbReference type="AlphaFoldDB" id="A0A086JV21"/>
<feature type="region of interest" description="Disordered" evidence="5">
    <location>
        <begin position="1"/>
        <end position="110"/>
    </location>
</feature>
<feature type="compositionally biased region" description="Basic and acidic residues" evidence="5">
    <location>
        <begin position="187"/>
        <end position="207"/>
    </location>
</feature>
<accession>A0A086JV21</accession>
<feature type="compositionally biased region" description="Basic and acidic residues" evidence="5">
    <location>
        <begin position="7"/>
        <end position="27"/>
    </location>
</feature>
<evidence type="ECO:0000256" key="3">
    <source>
        <dbReference type="ARBA" id="ARBA00022964"/>
    </source>
</evidence>
<dbReference type="InterPro" id="IPR044862">
    <property type="entry name" value="Pro_4_hyd_alph_FE2OG_OXY"/>
</dbReference>
<evidence type="ECO:0000313" key="8">
    <source>
        <dbReference type="Proteomes" id="UP000028837"/>
    </source>
</evidence>
<feature type="compositionally biased region" description="Basic and acidic residues" evidence="5">
    <location>
        <begin position="136"/>
        <end position="172"/>
    </location>
</feature>
<reference evidence="7 8" key="1">
    <citation type="submission" date="2014-02" db="EMBL/GenBank/DDBJ databases">
        <authorList>
            <person name="Sibley D."/>
            <person name="Venepally P."/>
            <person name="Karamycheva S."/>
            <person name="Hadjithomas M."/>
            <person name="Khan A."/>
            <person name="Brunk B."/>
            <person name="Roos D."/>
            <person name="Caler E."/>
            <person name="Lorenzi H."/>
        </authorList>
    </citation>
    <scope>NUCLEOTIDE SEQUENCE [LARGE SCALE GENOMIC DNA]</scope>
    <source>
        <strain evidence="7 8">GAB2-2007-GAL-DOM2</strain>
    </source>
</reference>
<dbReference type="VEuPathDB" id="ToxoDB:TGDOM2_214620"/>
<dbReference type="InterPro" id="IPR051559">
    <property type="entry name" value="HIF_prolyl_hydroxylases"/>
</dbReference>
<sequence>MTRSASRPRDAAAMGDREVDDDKKYEAEQSPPTLPRRSKELDSQSEGEKEREAMCRGQPGAQTKPEAEADKGGEGEERLAAGEKREARCASSSGSTAAARDSRTKCKAGTSVVWAKDVEDALVAACVKVLNYSARKDLERRTRSGTGTEEKGHIDCYDDAPRRHEPSSESHSHAAPPQANTHAGSCSDKDSSKDSSKESPHSHKKASEVSRCYQSPCGCPSHSPAAAGCSSSSTAVCGEFPHPPVYRFQKDGEDGIGAMLDEWTSLEKLREIAGPVAERAATVYDNVKAKGEAEGFELSDAEEKQLRHDVLKEALIREIYSRICTELRRERLRDCREGGLLANPKGYREGPLSFLTNETVHDLMKKGFAVQRGFLGEKMRQKIWKETELLEFDGRFNEVFSQSLHDLRSDYMCWMSASDLDRETQQGLWQLFKAMQALPFELNKKASLCLQVSWVFQMAMFRADGAFYKKHIDAGYDPALDNGRKVTAIYYPNPPDWEAKDGGFLRIYPRRRKDIQLQEDSAAGPADAEPLVDIKPLGDTLVLFRSRDMPHEVLPCHRKRFAISLWMTGPAGPGDDV</sequence>
<gene>
    <name evidence="7" type="ORF">TGDOM2_214620</name>
</gene>
<evidence type="ECO:0000259" key="6">
    <source>
        <dbReference type="SMART" id="SM00702"/>
    </source>
</evidence>
<dbReference type="SMART" id="SM00702">
    <property type="entry name" value="P4Hc"/>
    <property type="match status" value="1"/>
</dbReference>
<evidence type="ECO:0000256" key="5">
    <source>
        <dbReference type="SAM" id="MobiDB-lite"/>
    </source>
</evidence>